<dbReference type="InterPro" id="IPR036927">
    <property type="entry name" value="Cyt_c_oxase-like_su1_sf"/>
</dbReference>
<proteinExistence type="predicted"/>
<dbReference type="RefSeq" id="WP_213259114.1">
    <property type="nucleotide sequence ID" value="NZ_JAGYWA010000006.1"/>
</dbReference>
<feature type="transmembrane region" description="Helical" evidence="1">
    <location>
        <begin position="72"/>
        <end position="94"/>
    </location>
</feature>
<evidence type="ECO:0008006" key="4">
    <source>
        <dbReference type="Google" id="ProtNLM"/>
    </source>
</evidence>
<organism evidence="2 3">
    <name type="scientific">Flavobacterium branchiicola</name>
    <dbReference type="NCBI Taxonomy" id="1114875"/>
    <lineage>
        <taxon>Bacteria</taxon>
        <taxon>Pseudomonadati</taxon>
        <taxon>Bacteroidota</taxon>
        <taxon>Flavobacteriia</taxon>
        <taxon>Flavobacteriales</taxon>
        <taxon>Flavobacteriaceae</taxon>
        <taxon>Flavobacterium</taxon>
    </lineage>
</organism>
<dbReference type="Proteomes" id="UP001595935">
    <property type="component" value="Unassembled WGS sequence"/>
</dbReference>
<sequence length="150" mass="17304">MKYIKSKPYILFLAVIIIVLSFGFYKGREDVVINIYDTYFIISYKHLAILLSVVYGFLALLYFGLSKLNFKLFNWITIFHISVSIIGLFAIFILSKLVRENVPGDMTTFWNNINFNEKIEYGIGLSIILIIGAQILFLINVTYALVKKII</sequence>
<reference evidence="3" key="1">
    <citation type="journal article" date="2019" name="Int. J. Syst. Evol. Microbiol.">
        <title>The Global Catalogue of Microorganisms (GCM) 10K type strain sequencing project: providing services to taxonomists for standard genome sequencing and annotation.</title>
        <authorList>
            <consortium name="The Broad Institute Genomics Platform"/>
            <consortium name="The Broad Institute Genome Sequencing Center for Infectious Disease"/>
            <person name="Wu L."/>
            <person name="Ma J."/>
        </authorList>
    </citation>
    <scope>NUCLEOTIDE SEQUENCE [LARGE SCALE GENOMIC DNA]</scope>
    <source>
        <strain evidence="3">WYCCWR 13023</strain>
    </source>
</reference>
<keyword evidence="3" id="KW-1185">Reference proteome</keyword>
<accession>A0ABV9PGL4</accession>
<dbReference type="Gene3D" id="1.20.210.10">
    <property type="entry name" value="Cytochrome c oxidase-like, subunit I domain"/>
    <property type="match status" value="1"/>
</dbReference>
<feature type="transmembrane region" description="Helical" evidence="1">
    <location>
        <begin position="47"/>
        <end position="65"/>
    </location>
</feature>
<keyword evidence="1" id="KW-0812">Transmembrane</keyword>
<evidence type="ECO:0000313" key="2">
    <source>
        <dbReference type="EMBL" id="MFC4749189.1"/>
    </source>
</evidence>
<protein>
    <recommendedName>
        <fullName evidence="4">Cytochrome C and Quinol oxidase polypeptide I</fullName>
    </recommendedName>
</protein>
<evidence type="ECO:0000313" key="3">
    <source>
        <dbReference type="Proteomes" id="UP001595935"/>
    </source>
</evidence>
<evidence type="ECO:0000256" key="1">
    <source>
        <dbReference type="SAM" id="Phobius"/>
    </source>
</evidence>
<name>A0ABV9PGL4_9FLAO</name>
<keyword evidence="1" id="KW-1133">Transmembrane helix</keyword>
<comment type="caution">
    <text evidence="2">The sequence shown here is derived from an EMBL/GenBank/DDBJ whole genome shotgun (WGS) entry which is preliminary data.</text>
</comment>
<dbReference type="EMBL" id="JBHSGV010000006">
    <property type="protein sequence ID" value="MFC4749189.1"/>
    <property type="molecule type" value="Genomic_DNA"/>
</dbReference>
<keyword evidence="1" id="KW-0472">Membrane</keyword>
<feature type="transmembrane region" description="Helical" evidence="1">
    <location>
        <begin position="121"/>
        <end position="146"/>
    </location>
</feature>
<feature type="transmembrane region" description="Helical" evidence="1">
    <location>
        <begin position="9"/>
        <end position="27"/>
    </location>
</feature>
<gene>
    <name evidence="2" type="ORF">ACFO5S_17180</name>
</gene>